<dbReference type="EMBL" id="CP076456">
    <property type="protein sequence ID" value="QWQ36774.1"/>
    <property type="molecule type" value="Genomic_DNA"/>
</dbReference>
<dbReference type="KEGG" id="asun:KG104_02905"/>
<dbReference type="InterPro" id="IPR005025">
    <property type="entry name" value="FMN_Rdtase-like_dom"/>
</dbReference>
<dbReference type="Pfam" id="PF03358">
    <property type="entry name" value="FMN_red"/>
    <property type="match status" value="1"/>
</dbReference>
<dbReference type="InterPro" id="IPR029039">
    <property type="entry name" value="Flavoprotein-like_sf"/>
</dbReference>
<dbReference type="InterPro" id="IPR051814">
    <property type="entry name" value="NAD(P)H-dep_FMN_reductase"/>
</dbReference>
<dbReference type="Gene3D" id="3.40.50.360">
    <property type="match status" value="1"/>
</dbReference>
<feature type="domain" description="NADPH-dependent FMN reductase-like" evidence="5">
    <location>
        <begin position="5"/>
        <end position="155"/>
    </location>
</feature>
<gene>
    <name evidence="6" type="ORF">KG104_02905</name>
</gene>
<evidence type="ECO:0000259" key="5">
    <source>
        <dbReference type="Pfam" id="PF03358"/>
    </source>
</evidence>
<keyword evidence="7" id="KW-1185">Reference proteome</keyword>
<dbReference type="GO" id="GO:0016491">
    <property type="term" value="F:oxidoreductase activity"/>
    <property type="evidence" value="ECO:0007669"/>
    <property type="project" value="UniProtKB-KW"/>
</dbReference>
<proteinExistence type="predicted"/>
<organism evidence="6 7">
    <name type="scientific">Arthrobacter sunyaminii</name>
    <dbReference type="NCBI Taxonomy" id="2816859"/>
    <lineage>
        <taxon>Bacteria</taxon>
        <taxon>Bacillati</taxon>
        <taxon>Actinomycetota</taxon>
        <taxon>Actinomycetes</taxon>
        <taxon>Micrococcales</taxon>
        <taxon>Micrococcaceae</taxon>
        <taxon>Arthrobacter</taxon>
    </lineage>
</organism>
<dbReference type="SUPFAM" id="SSF52218">
    <property type="entry name" value="Flavoproteins"/>
    <property type="match status" value="1"/>
</dbReference>
<evidence type="ECO:0000313" key="6">
    <source>
        <dbReference type="EMBL" id="QWQ36774.1"/>
    </source>
</evidence>
<evidence type="ECO:0000256" key="2">
    <source>
        <dbReference type="ARBA" id="ARBA00022643"/>
    </source>
</evidence>
<dbReference type="InterPro" id="IPR023932">
    <property type="entry name" value="CE1759_FMN_reduct"/>
</dbReference>
<dbReference type="NCBIfam" id="TIGR04037">
    <property type="entry name" value="LLM_duo_CE1759"/>
    <property type="match status" value="1"/>
</dbReference>
<feature type="region of interest" description="Disordered" evidence="4">
    <location>
        <begin position="184"/>
        <end position="211"/>
    </location>
</feature>
<keyword evidence="1" id="KW-0285">Flavoprotein</keyword>
<keyword evidence="2" id="KW-0288">FMN</keyword>
<dbReference type="PANTHER" id="PTHR43408">
    <property type="entry name" value="FMN REDUCTASE (NADPH)"/>
    <property type="match status" value="1"/>
</dbReference>
<protein>
    <submittedName>
        <fullName evidence="6">NAD(P)H-dependent oxidoreductase</fullName>
    </submittedName>
</protein>
<dbReference type="PANTHER" id="PTHR43408:SF2">
    <property type="entry name" value="FMN REDUCTASE (NADPH)"/>
    <property type="match status" value="1"/>
</dbReference>
<keyword evidence="3" id="KW-0560">Oxidoreductase</keyword>
<dbReference type="AlphaFoldDB" id="A0A975XL68"/>
<dbReference type="Proteomes" id="UP000680588">
    <property type="component" value="Chromosome"/>
</dbReference>
<name>A0A975XL68_9MICC</name>
<dbReference type="RefSeq" id="WP_207348573.1">
    <property type="nucleotide sequence ID" value="NZ_CP076456.1"/>
</dbReference>
<evidence type="ECO:0000256" key="4">
    <source>
        <dbReference type="SAM" id="MobiDB-lite"/>
    </source>
</evidence>
<accession>A0A975XL68</accession>
<evidence type="ECO:0000256" key="1">
    <source>
        <dbReference type="ARBA" id="ARBA00022630"/>
    </source>
</evidence>
<evidence type="ECO:0000313" key="7">
    <source>
        <dbReference type="Proteomes" id="UP000680588"/>
    </source>
</evidence>
<feature type="compositionally biased region" description="Low complexity" evidence="4">
    <location>
        <begin position="184"/>
        <end position="199"/>
    </location>
</feature>
<evidence type="ECO:0000256" key="3">
    <source>
        <dbReference type="ARBA" id="ARBA00023002"/>
    </source>
</evidence>
<sequence length="222" mass="23071">MADRRIVVVTAGLGVPSSSRMLADQLGQAARRALETSGGSASVSTFELREYAVDIANNMVTGYAPPKLETLINEVVAADALVAVTPVFTASMSGLFKSFFDVIDNTALDGKPVILGATGGSSRHSLVLDFAMRPMFSYLRAKATPTAVYAAPEDWGSAGDAGSAPSGTSALDARVRRAASELAALLGTQGAQGPQGTQEPAKRPDPMVSLPFEQLLAQTRRG</sequence>
<reference evidence="6" key="1">
    <citation type="submission" date="2021-06" db="EMBL/GenBank/DDBJ databases">
        <title>Novel species in genus Arthrobacter.</title>
        <authorList>
            <person name="Zhang G."/>
        </authorList>
    </citation>
    <scope>NUCLEOTIDE SEQUENCE</scope>
    <source>
        <strain evidence="6">Zg-ZUI122</strain>
    </source>
</reference>